<name>A0ABS8GA60_9ALTE</name>
<dbReference type="PANTHER" id="PTHR23044:SF61">
    <property type="entry name" value="3'-5' EXORIBONUCLEASE 1-RELATED"/>
    <property type="match status" value="1"/>
</dbReference>
<comment type="caution">
    <text evidence="5">The sequence shown here is derived from an EMBL/GenBank/DDBJ whole genome shotgun (WGS) entry which is preliminary data.</text>
</comment>
<evidence type="ECO:0000313" key="6">
    <source>
        <dbReference type="Proteomes" id="UP001520878"/>
    </source>
</evidence>
<evidence type="ECO:0000313" key="5">
    <source>
        <dbReference type="EMBL" id="MCC2617066.1"/>
    </source>
</evidence>
<dbReference type="PANTHER" id="PTHR23044">
    <property type="entry name" value="3'-5' EXONUCLEASE ERI1-RELATED"/>
    <property type="match status" value="1"/>
</dbReference>
<keyword evidence="2" id="KW-0378">Hydrolase</keyword>
<dbReference type="SMART" id="SM00479">
    <property type="entry name" value="EXOIII"/>
    <property type="match status" value="1"/>
</dbReference>
<evidence type="ECO:0000256" key="3">
    <source>
        <dbReference type="ARBA" id="ARBA00022839"/>
    </source>
</evidence>
<evidence type="ECO:0000256" key="2">
    <source>
        <dbReference type="ARBA" id="ARBA00022801"/>
    </source>
</evidence>
<dbReference type="GO" id="GO:0004527">
    <property type="term" value="F:exonuclease activity"/>
    <property type="evidence" value="ECO:0007669"/>
    <property type="project" value="UniProtKB-KW"/>
</dbReference>
<dbReference type="InterPro" id="IPR036397">
    <property type="entry name" value="RNaseH_sf"/>
</dbReference>
<dbReference type="RefSeq" id="WP_229160968.1">
    <property type="nucleotide sequence ID" value="NZ_JAJEWP010000003.1"/>
</dbReference>
<dbReference type="InterPro" id="IPR047201">
    <property type="entry name" value="ERI-1_3'hExo-like"/>
</dbReference>
<dbReference type="Proteomes" id="UP001520878">
    <property type="component" value="Unassembled WGS sequence"/>
</dbReference>
<reference evidence="5 6" key="1">
    <citation type="submission" date="2021-10" db="EMBL/GenBank/DDBJ databases">
        <title>Draft genome of Aestuariibacter halophilus JC2043.</title>
        <authorList>
            <person name="Emsley S.A."/>
            <person name="Pfannmuller K.M."/>
            <person name="Ushijima B."/>
            <person name="Saw J.H."/>
            <person name="Videau P."/>
        </authorList>
    </citation>
    <scope>NUCLEOTIDE SEQUENCE [LARGE SCALE GENOMIC DNA]</scope>
    <source>
        <strain evidence="5 6">JC2043</strain>
    </source>
</reference>
<proteinExistence type="predicted"/>
<keyword evidence="3 5" id="KW-0269">Exonuclease</keyword>
<keyword evidence="1" id="KW-0540">Nuclease</keyword>
<dbReference type="InterPro" id="IPR012337">
    <property type="entry name" value="RNaseH-like_sf"/>
</dbReference>
<dbReference type="CDD" id="cd06133">
    <property type="entry name" value="ERI-1_3'hExo_like"/>
    <property type="match status" value="1"/>
</dbReference>
<accession>A0ABS8GA60</accession>
<protein>
    <submittedName>
        <fullName evidence="5">Exonuclease domain-containing protein</fullName>
    </submittedName>
</protein>
<gene>
    <name evidence="5" type="ORF">LJ739_12510</name>
</gene>
<dbReference type="InterPro" id="IPR013520">
    <property type="entry name" value="Ribonucl_H"/>
</dbReference>
<dbReference type="Gene3D" id="3.30.420.10">
    <property type="entry name" value="Ribonuclease H-like superfamily/Ribonuclease H"/>
    <property type="match status" value="1"/>
</dbReference>
<feature type="domain" description="Exonuclease" evidence="4">
    <location>
        <begin position="2"/>
        <end position="183"/>
    </location>
</feature>
<organism evidence="5 6">
    <name type="scientific">Fluctibacter halophilus</name>
    <dbReference type="NCBI Taxonomy" id="226011"/>
    <lineage>
        <taxon>Bacteria</taxon>
        <taxon>Pseudomonadati</taxon>
        <taxon>Pseudomonadota</taxon>
        <taxon>Gammaproteobacteria</taxon>
        <taxon>Alteromonadales</taxon>
        <taxon>Alteromonadaceae</taxon>
        <taxon>Fluctibacter</taxon>
    </lineage>
</organism>
<dbReference type="EMBL" id="JAJEWP010000003">
    <property type="protein sequence ID" value="MCC2617066.1"/>
    <property type="molecule type" value="Genomic_DNA"/>
</dbReference>
<sequence>MLDTEFTAWPGSMARNWRGDNEHREIVQIGACRFIVTATGARPGATFNVLIRPQRNPQLSDYFVKLTGIEQAMIDNMGIDFPSALKQFHDFTHQGQLACFCWGNDVDVLAENCRLHDIAMPPFRQWRDLRQLAQSHGVSASHNDSGQLAQALGIPLLGHNHNALFDVRSIGAALNHWLVEGELSVSGLIARDE</sequence>
<evidence type="ECO:0000256" key="1">
    <source>
        <dbReference type="ARBA" id="ARBA00022722"/>
    </source>
</evidence>
<keyword evidence="6" id="KW-1185">Reference proteome</keyword>
<dbReference type="Pfam" id="PF00929">
    <property type="entry name" value="RNase_T"/>
    <property type="match status" value="1"/>
</dbReference>
<dbReference type="InterPro" id="IPR051274">
    <property type="entry name" value="3-5_Exoribonuclease"/>
</dbReference>
<evidence type="ECO:0000259" key="4">
    <source>
        <dbReference type="SMART" id="SM00479"/>
    </source>
</evidence>
<dbReference type="SUPFAM" id="SSF53098">
    <property type="entry name" value="Ribonuclease H-like"/>
    <property type="match status" value="1"/>
</dbReference>